<sequence>MNVHASSIDVRSVTKIFGSQRALSDVSVTFHGGEVHALAGLNGSGKSTLVKLLAGVYSLDAGEIAIDGETVPDLNPVSAGEFGLQFLHQDPVVFSNLTVADNVSIGSRYRSSSPARVHRRQEQDVARDVFERLGVAHLDPVTPMADLSPAERTMVAIARAVQDLWNDRGVRLLVLDEPTASLPEHEVTLVTDMVRRVAAEGVAVLFITHDLDMVLELADRVTVLRDGELVQTSPTSDMTKESLASSMVGGAETSVVRDVTRIPRAEQPVSFTADAISGGSVAGVSLAVRRGEIVGIAGLLGSGRSTLLRLLYGAQSRRSGVVELDGGVLKQASPRHARKAGIGFVPEDRRRHGALPAMTMADNVTIASMGGFASPLWIRRSRERQSAADTMEQFDVRPRDPDKSFRLFSGGNQQKAIIGRWARISPKVLLLDEPTQGVDVHARVQIHDAIRRLAGGGMSVLVVSSDFGELLGLCDRVLVMRRGRIRGQVDPSVTPEEQLLHMAASDDA</sequence>
<dbReference type="GO" id="GO:0005524">
    <property type="term" value="F:ATP binding"/>
    <property type="evidence" value="ECO:0007669"/>
    <property type="project" value="UniProtKB-KW"/>
</dbReference>
<organism evidence="6 7">
    <name type="scientific">Microbacterium psychrotolerans</name>
    <dbReference type="NCBI Taxonomy" id="3068321"/>
    <lineage>
        <taxon>Bacteria</taxon>
        <taxon>Bacillati</taxon>
        <taxon>Actinomycetota</taxon>
        <taxon>Actinomycetes</taxon>
        <taxon>Micrococcales</taxon>
        <taxon>Microbacteriaceae</taxon>
        <taxon>Microbacterium</taxon>
    </lineage>
</organism>
<dbReference type="Proteomes" id="UP001235133">
    <property type="component" value="Unassembled WGS sequence"/>
</dbReference>
<dbReference type="InterPro" id="IPR050107">
    <property type="entry name" value="ABC_carbohydrate_import_ATPase"/>
</dbReference>
<gene>
    <name evidence="6" type="ORF">Q9R08_00810</name>
</gene>
<dbReference type="InterPro" id="IPR003439">
    <property type="entry name" value="ABC_transporter-like_ATP-bd"/>
</dbReference>
<dbReference type="PROSITE" id="PS50893">
    <property type="entry name" value="ABC_TRANSPORTER_2"/>
    <property type="match status" value="2"/>
</dbReference>
<keyword evidence="3" id="KW-0547">Nucleotide-binding</keyword>
<evidence type="ECO:0000313" key="7">
    <source>
        <dbReference type="Proteomes" id="UP001235133"/>
    </source>
</evidence>
<keyword evidence="1" id="KW-0813">Transport</keyword>
<evidence type="ECO:0000256" key="3">
    <source>
        <dbReference type="ARBA" id="ARBA00022741"/>
    </source>
</evidence>
<dbReference type="InterPro" id="IPR017871">
    <property type="entry name" value="ABC_transporter-like_CS"/>
</dbReference>
<dbReference type="Gene3D" id="3.40.50.300">
    <property type="entry name" value="P-loop containing nucleotide triphosphate hydrolases"/>
    <property type="match status" value="2"/>
</dbReference>
<evidence type="ECO:0000256" key="2">
    <source>
        <dbReference type="ARBA" id="ARBA00022737"/>
    </source>
</evidence>
<evidence type="ECO:0000256" key="4">
    <source>
        <dbReference type="ARBA" id="ARBA00022840"/>
    </source>
</evidence>
<evidence type="ECO:0000259" key="5">
    <source>
        <dbReference type="PROSITE" id="PS50893"/>
    </source>
</evidence>
<dbReference type="InterPro" id="IPR003593">
    <property type="entry name" value="AAA+_ATPase"/>
</dbReference>
<feature type="domain" description="ABC transporter" evidence="5">
    <location>
        <begin position="254"/>
        <end position="507"/>
    </location>
</feature>
<dbReference type="PANTHER" id="PTHR43790">
    <property type="entry name" value="CARBOHYDRATE TRANSPORT ATP-BINDING PROTEIN MG119-RELATED"/>
    <property type="match status" value="1"/>
</dbReference>
<evidence type="ECO:0000256" key="1">
    <source>
        <dbReference type="ARBA" id="ARBA00022448"/>
    </source>
</evidence>
<dbReference type="RefSeq" id="WP_308865906.1">
    <property type="nucleotide sequence ID" value="NZ_JAVFWO010000001.1"/>
</dbReference>
<dbReference type="EMBL" id="JAVFWO010000001">
    <property type="protein sequence ID" value="MDQ7876506.1"/>
    <property type="molecule type" value="Genomic_DNA"/>
</dbReference>
<dbReference type="SMART" id="SM00382">
    <property type="entry name" value="AAA"/>
    <property type="match status" value="2"/>
</dbReference>
<name>A0ABU0YY85_9MICO</name>
<dbReference type="InterPro" id="IPR027417">
    <property type="entry name" value="P-loop_NTPase"/>
</dbReference>
<dbReference type="CDD" id="cd03215">
    <property type="entry name" value="ABC_Carb_Monos_II"/>
    <property type="match status" value="1"/>
</dbReference>
<accession>A0ABU0YY85</accession>
<dbReference type="CDD" id="cd03216">
    <property type="entry name" value="ABC_Carb_Monos_I"/>
    <property type="match status" value="1"/>
</dbReference>
<proteinExistence type="predicted"/>
<dbReference type="PANTHER" id="PTHR43790:SF9">
    <property type="entry name" value="GALACTOFURANOSE TRANSPORTER ATP-BINDING PROTEIN YTFR"/>
    <property type="match status" value="1"/>
</dbReference>
<protein>
    <submittedName>
        <fullName evidence="6">Sugar ABC transporter ATP-binding protein</fullName>
    </submittedName>
</protein>
<keyword evidence="2" id="KW-0677">Repeat</keyword>
<keyword evidence="7" id="KW-1185">Reference proteome</keyword>
<evidence type="ECO:0000313" key="6">
    <source>
        <dbReference type="EMBL" id="MDQ7876506.1"/>
    </source>
</evidence>
<reference evidence="6 7" key="1">
    <citation type="submission" date="2023-08" db="EMBL/GenBank/DDBJ databases">
        <title>Microbacterium psychrotolerans sp. nov., a psychrotolerant bacterium isolated from soil in Heilongjiang Province, China.</title>
        <authorList>
            <person name="An P."/>
            <person name="Zhao D."/>
            <person name="Xiang H."/>
        </authorList>
    </citation>
    <scope>NUCLEOTIDE SEQUENCE [LARGE SCALE GENOMIC DNA]</scope>
    <source>
        <strain evidence="6 7">QXD-8</strain>
    </source>
</reference>
<feature type="domain" description="ABC transporter" evidence="5">
    <location>
        <begin position="8"/>
        <end position="251"/>
    </location>
</feature>
<dbReference type="SUPFAM" id="SSF52540">
    <property type="entry name" value="P-loop containing nucleoside triphosphate hydrolases"/>
    <property type="match status" value="2"/>
</dbReference>
<dbReference type="Pfam" id="PF00005">
    <property type="entry name" value="ABC_tran"/>
    <property type="match status" value="2"/>
</dbReference>
<keyword evidence="4 6" id="KW-0067">ATP-binding</keyword>
<comment type="caution">
    <text evidence="6">The sequence shown here is derived from an EMBL/GenBank/DDBJ whole genome shotgun (WGS) entry which is preliminary data.</text>
</comment>
<dbReference type="PROSITE" id="PS00211">
    <property type="entry name" value="ABC_TRANSPORTER_1"/>
    <property type="match status" value="1"/>
</dbReference>